<feature type="domain" description="PI31 proteasome regulator N-terminal" evidence="4">
    <location>
        <begin position="3"/>
        <end position="127"/>
    </location>
</feature>
<reference evidence="5" key="1">
    <citation type="submission" date="2022-04" db="EMBL/GenBank/DDBJ databases">
        <title>A functionally conserved STORR gene fusion in Papaver species that diverged 16.8 million years ago.</title>
        <authorList>
            <person name="Catania T."/>
        </authorList>
    </citation>
    <scope>NUCLEOTIDE SEQUENCE</scope>
    <source>
        <strain evidence="5">S-188037</strain>
    </source>
</reference>
<gene>
    <name evidence="5" type="ORF">MKW98_012758</name>
</gene>
<evidence type="ECO:0000256" key="3">
    <source>
        <dbReference type="SAM" id="MobiDB-lite"/>
    </source>
</evidence>
<proteinExistence type="inferred from homology"/>
<dbReference type="Proteomes" id="UP001202328">
    <property type="component" value="Unassembled WGS sequence"/>
</dbReference>
<evidence type="ECO:0000313" key="6">
    <source>
        <dbReference type="Proteomes" id="UP001202328"/>
    </source>
</evidence>
<dbReference type="Gene3D" id="3.40.1000.30">
    <property type="match status" value="1"/>
</dbReference>
<evidence type="ECO:0000313" key="5">
    <source>
        <dbReference type="EMBL" id="KAI3935566.1"/>
    </source>
</evidence>
<dbReference type="PANTHER" id="PTHR13266:SF1">
    <property type="entry name" value="PROTEASOME INHIBITOR PI31 SUBUNIT"/>
    <property type="match status" value="1"/>
</dbReference>
<comment type="caution">
    <text evidence="5">The sequence shown here is derived from an EMBL/GenBank/DDBJ whole genome shotgun (WGS) entry which is preliminary data.</text>
</comment>
<sequence>MFLSSGYFLTATGSAAFSDAILTSPPSDEVGIEGWNQREDSNGFVYSNIHKAGLKYTVLVKCLVKGDFLVIDFMSSNYPDKEPHSLQINVNDYNGGDGERSTDFADQFRNFDELVKKLHTEILSKLEDTTPSFAAPSVTPEGVFEDFGDGFNPRYPDLVNAPWLNGPNNAIWWNPKRVRTIPMRPSTPHPDVGILRDSDSDSDPDSIL</sequence>
<evidence type="ECO:0000256" key="1">
    <source>
        <dbReference type="ARBA" id="ARBA00006405"/>
    </source>
</evidence>
<feature type="region of interest" description="Disordered" evidence="3">
    <location>
        <begin position="183"/>
        <end position="208"/>
    </location>
</feature>
<dbReference type="GO" id="GO:0070628">
    <property type="term" value="F:proteasome binding"/>
    <property type="evidence" value="ECO:0007669"/>
    <property type="project" value="InterPro"/>
</dbReference>
<dbReference type="PANTHER" id="PTHR13266">
    <property type="entry name" value="PROTEASOME INHIBITOR"/>
    <property type="match status" value="1"/>
</dbReference>
<organism evidence="5 6">
    <name type="scientific">Papaver atlanticum</name>
    <dbReference type="NCBI Taxonomy" id="357466"/>
    <lineage>
        <taxon>Eukaryota</taxon>
        <taxon>Viridiplantae</taxon>
        <taxon>Streptophyta</taxon>
        <taxon>Embryophyta</taxon>
        <taxon>Tracheophyta</taxon>
        <taxon>Spermatophyta</taxon>
        <taxon>Magnoliopsida</taxon>
        <taxon>Ranunculales</taxon>
        <taxon>Papaveraceae</taxon>
        <taxon>Papaveroideae</taxon>
        <taxon>Papaver</taxon>
    </lineage>
</organism>
<dbReference type="GO" id="GO:0004866">
    <property type="term" value="F:endopeptidase inhibitor activity"/>
    <property type="evidence" value="ECO:0007669"/>
    <property type="project" value="InterPro"/>
</dbReference>
<dbReference type="Pfam" id="PF11566">
    <property type="entry name" value="PI31_Prot_N"/>
    <property type="match status" value="1"/>
</dbReference>
<comment type="similarity">
    <text evidence="1">Belongs to the proteasome inhibitor PI31 family.</text>
</comment>
<dbReference type="InterPro" id="IPR021625">
    <property type="entry name" value="PI31_Prot_N"/>
</dbReference>
<keyword evidence="2" id="KW-0647">Proteasome</keyword>
<dbReference type="GO" id="GO:0000502">
    <property type="term" value="C:proteasome complex"/>
    <property type="evidence" value="ECO:0007669"/>
    <property type="project" value="UniProtKB-KW"/>
</dbReference>
<keyword evidence="6" id="KW-1185">Reference proteome</keyword>
<dbReference type="InterPro" id="IPR045128">
    <property type="entry name" value="PI31-like"/>
</dbReference>
<dbReference type="AlphaFoldDB" id="A0AAD4T4E1"/>
<evidence type="ECO:0000256" key="2">
    <source>
        <dbReference type="ARBA" id="ARBA00022942"/>
    </source>
</evidence>
<evidence type="ECO:0000259" key="4">
    <source>
        <dbReference type="Pfam" id="PF11566"/>
    </source>
</evidence>
<name>A0AAD4T4E1_9MAGN</name>
<accession>A0AAD4T4E1</accession>
<dbReference type="GO" id="GO:0043161">
    <property type="term" value="P:proteasome-mediated ubiquitin-dependent protein catabolic process"/>
    <property type="evidence" value="ECO:0007669"/>
    <property type="project" value="InterPro"/>
</dbReference>
<dbReference type="EMBL" id="JAJJMB010006252">
    <property type="protein sequence ID" value="KAI3935566.1"/>
    <property type="molecule type" value="Genomic_DNA"/>
</dbReference>
<protein>
    <recommendedName>
        <fullName evidence="4">PI31 proteasome regulator N-terminal domain-containing protein</fullName>
    </recommendedName>
</protein>